<reference evidence="4" key="1">
    <citation type="submission" date="2021-06" db="EMBL/GenBank/DDBJ databases">
        <authorList>
            <consortium name="DOE Joint Genome Institute"/>
            <person name="Mondo S.J."/>
            <person name="Amses K.R."/>
            <person name="Simmons D.R."/>
            <person name="Longcore J.E."/>
            <person name="Seto K."/>
            <person name="Alves G.H."/>
            <person name="Bonds A.E."/>
            <person name="Quandt C.A."/>
            <person name="Davis W.J."/>
            <person name="Chang Y."/>
            <person name="Letcher P.M."/>
            <person name="Powell M.J."/>
            <person name="Kuo A."/>
            <person name="Labutti K."/>
            <person name="Pangilinan J."/>
            <person name="Andreopoulos W."/>
            <person name="Tritt A."/>
            <person name="Riley R."/>
            <person name="Hundley H."/>
            <person name="Johnson J."/>
            <person name="Lipzen A."/>
            <person name="Barry K."/>
            <person name="Berbee M.L."/>
            <person name="Buchler N.E."/>
            <person name="Grigoriev I.V."/>
            <person name="Spatafora J.W."/>
            <person name="Stajich J.E."/>
            <person name="James T.Y."/>
        </authorList>
    </citation>
    <scope>NUCLEOTIDE SEQUENCE</scope>
    <source>
        <strain evidence="4">AG</strain>
    </source>
</reference>
<evidence type="ECO:0000259" key="2">
    <source>
        <dbReference type="SMART" id="SM01292"/>
    </source>
</evidence>
<dbReference type="PANTHER" id="PTHR13239">
    <property type="entry name" value="PROTEIN REQUIRED FOR HYPHAL ANASTOMOSIS HAM-2"/>
    <property type="match status" value="1"/>
</dbReference>
<dbReference type="SMART" id="SM01293">
    <property type="entry name" value="DUF3402"/>
    <property type="match status" value="1"/>
</dbReference>
<dbReference type="Pfam" id="PF11882">
    <property type="entry name" value="DUF3402"/>
    <property type="match status" value="1"/>
</dbReference>
<accession>A0AAD5EJA7</accession>
<comment type="caution">
    <text evidence="4">The sequence shown here is derived from an EMBL/GenBank/DDBJ whole genome shotgun (WGS) entry which is preliminary data.</text>
</comment>
<feature type="domain" description="Far11/STRP N-terminal" evidence="2">
    <location>
        <begin position="30"/>
        <end position="311"/>
    </location>
</feature>
<name>A0AAD5EJA7_UMBRA</name>
<protein>
    <submittedName>
        <fullName evidence="4">Uncharacterized protein</fullName>
    </submittedName>
</protein>
<organism evidence="4 5">
    <name type="scientific">Umbelopsis ramanniana AG</name>
    <dbReference type="NCBI Taxonomy" id="1314678"/>
    <lineage>
        <taxon>Eukaryota</taxon>
        <taxon>Fungi</taxon>
        <taxon>Fungi incertae sedis</taxon>
        <taxon>Mucoromycota</taxon>
        <taxon>Mucoromycotina</taxon>
        <taxon>Umbelopsidomycetes</taxon>
        <taxon>Umbelopsidales</taxon>
        <taxon>Umbelopsidaceae</taxon>
        <taxon>Umbelopsis</taxon>
    </lineage>
</organism>
<proteinExistence type="predicted"/>
<evidence type="ECO:0000256" key="1">
    <source>
        <dbReference type="SAM" id="MobiDB-lite"/>
    </source>
</evidence>
<dbReference type="Proteomes" id="UP001206595">
    <property type="component" value="Unassembled WGS sequence"/>
</dbReference>
<dbReference type="RefSeq" id="XP_051449386.1">
    <property type="nucleotide sequence ID" value="XM_051585391.1"/>
</dbReference>
<dbReference type="InterPro" id="IPR012486">
    <property type="entry name" value="Far11/STRP_N"/>
</dbReference>
<dbReference type="GO" id="GO:0005829">
    <property type="term" value="C:cytosol"/>
    <property type="evidence" value="ECO:0007669"/>
    <property type="project" value="TreeGrafter"/>
</dbReference>
<feature type="domain" description="Far11/STRP C-terminal" evidence="3">
    <location>
        <begin position="380"/>
        <end position="812"/>
    </location>
</feature>
<evidence type="ECO:0000313" key="5">
    <source>
        <dbReference type="Proteomes" id="UP001206595"/>
    </source>
</evidence>
<reference evidence="4" key="2">
    <citation type="journal article" date="2022" name="Proc. Natl. Acad. Sci. U.S.A.">
        <title>Diploid-dominant life cycles characterize the early evolution of Fungi.</title>
        <authorList>
            <person name="Amses K.R."/>
            <person name="Simmons D.R."/>
            <person name="Longcore J.E."/>
            <person name="Mondo S.J."/>
            <person name="Seto K."/>
            <person name="Jeronimo G.H."/>
            <person name="Bonds A.E."/>
            <person name="Quandt C.A."/>
            <person name="Davis W.J."/>
            <person name="Chang Y."/>
            <person name="Federici B.A."/>
            <person name="Kuo A."/>
            <person name="LaButti K."/>
            <person name="Pangilinan J."/>
            <person name="Andreopoulos W."/>
            <person name="Tritt A."/>
            <person name="Riley R."/>
            <person name="Hundley H."/>
            <person name="Johnson J."/>
            <person name="Lipzen A."/>
            <person name="Barry K."/>
            <person name="Lang B.F."/>
            <person name="Cuomo C.A."/>
            <person name="Buchler N.E."/>
            <person name="Grigoriev I.V."/>
            <person name="Spatafora J.W."/>
            <person name="Stajich J.E."/>
            <person name="James T.Y."/>
        </authorList>
    </citation>
    <scope>NUCLEOTIDE SEQUENCE</scope>
    <source>
        <strain evidence="4">AG</strain>
    </source>
</reference>
<sequence>MSNHGDPPVNTVSTEALRQAVKQLPSNKKIIHDDFVYADSDDTIQEINEFFNYTEVAGYSEYRDIFQERISEGWDTLSLREKKSYIQYLLNDLEQSSAIARLDAGKQILYIAQGNFGDLESFDYAGNDVEQHMQKIKENNSLLQQSGALPVVYSALRKACEEHNSRHLGNMHDVNNEIEIFLTILFMLIETLRHDDNLATDLDNLDPPLIVFLFGVISQLREKNLKMFPVKKLLLVVWKTMLVSFGGREEIERTHNVIRQYFSLPEVKIQDTITRSTPLDLHAFSQEIVTKYPTYTLPPFPGHVQRPELIKPSPALQTLLTASHGSSPNPPSLIATAKAQGNVGKPGTCPQQTKRVNGFSQNGHREPLVLPFSSWDMDVPRSIQEAGEMYTEHMYVSLATLQILRERERGIKMWPMQDDENGYEFIVRASQHLMSSQASEIEEPFSSPEMIDAFRRLSMVESLYKAIVPNLQNIIIVLLKLLLATVTPYNGANPNVNGHSNGNETSQEKMNNTSEVNHTMKAHDIEEANNKRNREITSKAVSGILLLLLQWTKLSHVLKFENVSQLLVDSGCLLLILKILGLQDMAATLQEQSEGQEYSFMNYWSRERRKAHHTSEVSTAPLPEIHNQKLRQTNWRNMFWSINFLRILQKLTKRKTHRIMLLVQYKSSAILKRLLKVSHPMLELYTLKVLKSQIPYLGRKWRSSNMRIITAIYLTCRPALREEWMTGLESESDIEESAMQESNLRALIKAYHTRRYLPTIPSIHQRQDIPPSALSNQIHDAAALSSTVTVGILAEEQPSEDIELDAEFMNNYEQWLEDEVYSVPTSPELPPTDALGSLTSPPMVSPALSDSPIHQFYRSEQNKAKTTQQVSDLYHNQLQIEFNLHHWKPPGDSWDAPQRFLHSYAINPDEIDIDEDIDLTKGDPLANIDWSTLSEEDLRERLFKVERQTIQRRLRTDDESEFKLLNTLDHLTIENEEWD</sequence>
<dbReference type="AlphaFoldDB" id="A0AAD5EJA7"/>
<dbReference type="GeneID" id="75910739"/>
<dbReference type="GO" id="GO:0007010">
    <property type="term" value="P:cytoskeleton organization"/>
    <property type="evidence" value="ECO:0007669"/>
    <property type="project" value="TreeGrafter"/>
</dbReference>
<feature type="region of interest" description="Disordered" evidence="1">
    <location>
        <begin position="826"/>
        <end position="845"/>
    </location>
</feature>
<evidence type="ECO:0000313" key="4">
    <source>
        <dbReference type="EMBL" id="KAI8584382.1"/>
    </source>
</evidence>
<keyword evidence="5" id="KW-1185">Reference proteome</keyword>
<dbReference type="InterPro" id="IPR021819">
    <property type="entry name" value="Far11/STRP_C"/>
</dbReference>
<dbReference type="PANTHER" id="PTHR13239:SF4">
    <property type="entry name" value="AT25231P"/>
    <property type="match status" value="1"/>
</dbReference>
<dbReference type="InterPro" id="IPR040185">
    <property type="entry name" value="Far11/STRP"/>
</dbReference>
<dbReference type="EMBL" id="MU620893">
    <property type="protein sequence ID" value="KAI8584382.1"/>
    <property type="molecule type" value="Genomic_DNA"/>
</dbReference>
<gene>
    <name evidence="4" type="ORF">K450DRAFT_219585</name>
</gene>
<evidence type="ECO:0000259" key="3">
    <source>
        <dbReference type="SMART" id="SM01293"/>
    </source>
</evidence>
<dbReference type="SMART" id="SM01292">
    <property type="entry name" value="N1221"/>
    <property type="match status" value="1"/>
</dbReference>
<dbReference type="Pfam" id="PF07923">
    <property type="entry name" value="N1221"/>
    <property type="match status" value="1"/>
</dbReference>